<keyword evidence="1" id="KW-0808">Transferase</keyword>
<organism evidence="1 2">
    <name type="scientific">Syncephalastrum racemosum</name>
    <name type="common">Filamentous fungus</name>
    <dbReference type="NCBI Taxonomy" id="13706"/>
    <lineage>
        <taxon>Eukaryota</taxon>
        <taxon>Fungi</taxon>
        <taxon>Fungi incertae sedis</taxon>
        <taxon>Mucoromycota</taxon>
        <taxon>Mucoromycotina</taxon>
        <taxon>Mucoromycetes</taxon>
        <taxon>Mucorales</taxon>
        <taxon>Syncephalastraceae</taxon>
        <taxon>Syncephalastrum</taxon>
    </lineage>
</organism>
<dbReference type="AlphaFoldDB" id="A0A1X2HED6"/>
<evidence type="ECO:0000313" key="1">
    <source>
        <dbReference type="EMBL" id="ORY97287.1"/>
    </source>
</evidence>
<dbReference type="Proteomes" id="UP000242180">
    <property type="component" value="Unassembled WGS sequence"/>
</dbReference>
<dbReference type="Gene3D" id="3.40.50.150">
    <property type="entry name" value="Vaccinia Virus protein VP39"/>
    <property type="match status" value="1"/>
</dbReference>
<evidence type="ECO:0000313" key="2">
    <source>
        <dbReference type="Proteomes" id="UP000242180"/>
    </source>
</evidence>
<dbReference type="OMA" id="FPLMIGP"/>
<comment type="caution">
    <text evidence="1">The sequence shown here is derived from an EMBL/GenBank/DDBJ whole genome shotgun (WGS) entry which is preliminary data.</text>
</comment>
<sequence length="510" mass="57099">MPLKLMRFGDSAVEPAKTGSVHVVDAQKTTGTGIAHRSLQRYLTPLYVSPPSPPASDDTDDEDMDLFYQPLHRHSTLHRIVLARNFRTTIARNKWYRLDLQVVNELGLQLLGDKKKQCCMQVTCDVLFASSNNNDDDDGDDTDGRSMPVEVRPLSFDGWDDIMPEVAGFNGSGHGGLEFCLQGSDQYPTKTKYFFLRVTPLCDAKQTVEALPLVLGPLTLTDDDKGDDDWLDERNKATLNRTYAASYLNRFANHRLQFNLIIREGWSLGTPGKMWDSALVVSEMMAKRLIRTPRVYDRCHIVDLSAGTGCAGILLATLCRELDPAHRTTITLTDLPSALGIIRENKDLNLGTRVDPRLRIEALQWGNKQQHRAIVGTHPADIILASDVLYEPKCFADLVTTLEDMSTFGRTVIFLGYKRRGLNDEEEALFFRLAELKFHINVITEHGMLNANNAVKWEQKHGPMVRNWAGQDGKGWLGRYAQECATAKGLSSHSQSGVVIYRLVLKAPGK</sequence>
<dbReference type="SUPFAM" id="SSF53335">
    <property type="entry name" value="S-adenosyl-L-methionine-dependent methyltransferases"/>
    <property type="match status" value="1"/>
</dbReference>
<dbReference type="InterPro" id="IPR029063">
    <property type="entry name" value="SAM-dependent_MTases_sf"/>
</dbReference>
<reference evidence="1 2" key="1">
    <citation type="submission" date="2016-07" db="EMBL/GenBank/DDBJ databases">
        <title>Pervasive Adenine N6-methylation of Active Genes in Fungi.</title>
        <authorList>
            <consortium name="DOE Joint Genome Institute"/>
            <person name="Mondo S.J."/>
            <person name="Dannebaum R.O."/>
            <person name="Kuo R.C."/>
            <person name="Labutti K."/>
            <person name="Haridas S."/>
            <person name="Kuo A."/>
            <person name="Salamov A."/>
            <person name="Ahrendt S.R."/>
            <person name="Lipzen A."/>
            <person name="Sullivan W."/>
            <person name="Andreopoulos W.B."/>
            <person name="Clum A."/>
            <person name="Lindquist E."/>
            <person name="Daum C."/>
            <person name="Ramamoorthy G.K."/>
            <person name="Gryganskyi A."/>
            <person name="Culley D."/>
            <person name="Magnuson J.K."/>
            <person name="James T.Y."/>
            <person name="O'Malley M.A."/>
            <person name="Stajich J.E."/>
            <person name="Spatafora J.W."/>
            <person name="Visel A."/>
            <person name="Grigoriev I.V."/>
        </authorList>
    </citation>
    <scope>NUCLEOTIDE SEQUENCE [LARGE SCALE GENOMIC DNA]</scope>
    <source>
        <strain evidence="1 2">NRRL 2496</strain>
    </source>
</reference>
<dbReference type="GO" id="GO:0032259">
    <property type="term" value="P:methylation"/>
    <property type="evidence" value="ECO:0007669"/>
    <property type="project" value="UniProtKB-KW"/>
</dbReference>
<dbReference type="Pfam" id="PF10294">
    <property type="entry name" value="Methyltransf_16"/>
    <property type="match status" value="1"/>
</dbReference>
<name>A0A1X2HED6_SYNRA</name>
<protein>
    <submittedName>
        <fullName evidence="1">Putative methyltransferase-domain-containing protein</fullName>
    </submittedName>
</protein>
<keyword evidence="2" id="KW-1185">Reference proteome</keyword>
<dbReference type="InterPro" id="IPR019410">
    <property type="entry name" value="Methyltransf_16"/>
</dbReference>
<dbReference type="InParanoid" id="A0A1X2HED6"/>
<proteinExistence type="predicted"/>
<gene>
    <name evidence="1" type="ORF">BCR43DRAFT_489526</name>
</gene>
<dbReference type="OrthoDB" id="407325at2759"/>
<dbReference type="PANTHER" id="PTHR14614">
    <property type="entry name" value="HEPATOCELLULAR CARCINOMA-ASSOCIATED ANTIGEN"/>
    <property type="match status" value="1"/>
</dbReference>
<dbReference type="GO" id="GO:0008168">
    <property type="term" value="F:methyltransferase activity"/>
    <property type="evidence" value="ECO:0007669"/>
    <property type="project" value="UniProtKB-KW"/>
</dbReference>
<keyword evidence="1" id="KW-0489">Methyltransferase</keyword>
<dbReference type="EMBL" id="MCGN01000004">
    <property type="protein sequence ID" value="ORY97287.1"/>
    <property type="molecule type" value="Genomic_DNA"/>
</dbReference>
<accession>A0A1X2HED6</accession>
<dbReference type="STRING" id="13706.A0A1X2HED6"/>